<dbReference type="AlphaFoldDB" id="A0AA85KJB9"/>
<keyword evidence="2" id="KW-1185">Reference proteome</keyword>
<sequence length="352" mass="39348">MSGDTLNMLQSERLPPYTEILIEIFLFLCKLTWCCICELITRISQLINPVYKDLSSDVVLITGADSGIGRLMCSEFAKYSSTIIAVGLNKSSLAETADIVYQETGIHIKTYVCDFRHKKQIDELTESVLKEFGKVTILVNNAGVVNGDTVIDLTSSAIEDCFKVNVLSHFYLIKAFLPTMLNKHHVTNPNSQSNSPINKYRHPRGHIVCVSSIAGYVPLAGGTDYCASKAASNLLAESVELELANLGIVDEICITRILPFLLNTNMFKGVTPKHPWLFPTVDASYCARRIVESVRLNERVVYITARYRILPVLKLLLPTKVIHCLYEFSNTGEYINQLKAYRKKTDDAPNSQ</sequence>
<dbReference type="SUPFAM" id="SSF51735">
    <property type="entry name" value="NAD(P)-binding Rossmann-fold domains"/>
    <property type="match status" value="1"/>
</dbReference>
<dbReference type="Proteomes" id="UP000050795">
    <property type="component" value="Unassembled WGS sequence"/>
</dbReference>
<evidence type="ECO:0000256" key="1">
    <source>
        <dbReference type="RuleBase" id="RU000363"/>
    </source>
</evidence>
<dbReference type="Pfam" id="PF00106">
    <property type="entry name" value="adh_short"/>
    <property type="match status" value="1"/>
</dbReference>
<evidence type="ECO:0000313" key="3">
    <source>
        <dbReference type="WBParaSite" id="TREG1_92250.1"/>
    </source>
</evidence>
<organism evidence="2 3">
    <name type="scientific">Trichobilharzia regenti</name>
    <name type="common">Nasal bird schistosome</name>
    <dbReference type="NCBI Taxonomy" id="157069"/>
    <lineage>
        <taxon>Eukaryota</taxon>
        <taxon>Metazoa</taxon>
        <taxon>Spiralia</taxon>
        <taxon>Lophotrochozoa</taxon>
        <taxon>Platyhelminthes</taxon>
        <taxon>Trematoda</taxon>
        <taxon>Digenea</taxon>
        <taxon>Strigeidida</taxon>
        <taxon>Schistosomatoidea</taxon>
        <taxon>Schistosomatidae</taxon>
        <taxon>Trichobilharzia</taxon>
    </lineage>
</organism>
<name>A0AA85KJB9_TRIRE</name>
<protein>
    <submittedName>
        <fullName evidence="3">Dehydrogenase/reductase SDR family member 7</fullName>
    </submittedName>
</protein>
<dbReference type="GO" id="GO:0005811">
    <property type="term" value="C:lipid droplet"/>
    <property type="evidence" value="ECO:0007669"/>
    <property type="project" value="TreeGrafter"/>
</dbReference>
<dbReference type="WBParaSite" id="TREG1_92250.1">
    <property type="protein sequence ID" value="TREG1_92250.1"/>
    <property type="gene ID" value="TREG1_92250"/>
</dbReference>
<dbReference type="PANTHER" id="PTHR24322">
    <property type="entry name" value="PKSB"/>
    <property type="match status" value="1"/>
</dbReference>
<dbReference type="GO" id="GO:0016616">
    <property type="term" value="F:oxidoreductase activity, acting on the CH-OH group of donors, NAD or NADP as acceptor"/>
    <property type="evidence" value="ECO:0007669"/>
    <property type="project" value="TreeGrafter"/>
</dbReference>
<accession>A0AA85KJB9</accession>
<dbReference type="PRINTS" id="PR00081">
    <property type="entry name" value="GDHRDH"/>
</dbReference>
<dbReference type="InterPro" id="IPR002347">
    <property type="entry name" value="SDR_fam"/>
</dbReference>
<dbReference type="PRINTS" id="PR00080">
    <property type="entry name" value="SDRFAMILY"/>
</dbReference>
<dbReference type="InterPro" id="IPR036291">
    <property type="entry name" value="NAD(P)-bd_dom_sf"/>
</dbReference>
<dbReference type="PANTHER" id="PTHR24322:SF746">
    <property type="entry name" value="SHORT CHAIN DEHYDROGENASE_REDUCTASE FAMILY 16C MEMBER 5"/>
    <property type="match status" value="1"/>
</dbReference>
<evidence type="ECO:0000313" key="2">
    <source>
        <dbReference type="Proteomes" id="UP000050795"/>
    </source>
</evidence>
<dbReference type="Gene3D" id="3.40.50.720">
    <property type="entry name" value="NAD(P)-binding Rossmann-like Domain"/>
    <property type="match status" value="1"/>
</dbReference>
<reference evidence="3" key="2">
    <citation type="submission" date="2023-11" db="UniProtKB">
        <authorList>
            <consortium name="WormBaseParasite"/>
        </authorList>
    </citation>
    <scope>IDENTIFICATION</scope>
</reference>
<dbReference type="CDD" id="cd05339">
    <property type="entry name" value="17beta-HSDXI-like_SDR_c"/>
    <property type="match status" value="1"/>
</dbReference>
<comment type="similarity">
    <text evidence="1">Belongs to the short-chain dehydrogenases/reductases (SDR) family.</text>
</comment>
<proteinExistence type="inferred from homology"/>
<reference evidence="2" key="1">
    <citation type="submission" date="2022-06" db="EMBL/GenBank/DDBJ databases">
        <authorList>
            <person name="Berger JAMES D."/>
            <person name="Berger JAMES D."/>
        </authorList>
    </citation>
    <scope>NUCLEOTIDE SEQUENCE [LARGE SCALE GENOMIC DNA]</scope>
</reference>